<evidence type="ECO:0000313" key="2">
    <source>
        <dbReference type="EMBL" id="GAE47744.1"/>
    </source>
</evidence>
<organism evidence="2 3">
    <name type="scientific">Mesobacillus boroniphilus JCM 21738</name>
    <dbReference type="NCBI Taxonomy" id="1294265"/>
    <lineage>
        <taxon>Bacteria</taxon>
        <taxon>Bacillati</taxon>
        <taxon>Bacillota</taxon>
        <taxon>Bacilli</taxon>
        <taxon>Bacillales</taxon>
        <taxon>Bacillaceae</taxon>
        <taxon>Mesobacillus</taxon>
    </lineage>
</organism>
<keyword evidence="1" id="KW-0472">Membrane</keyword>
<evidence type="ECO:0000313" key="3">
    <source>
        <dbReference type="Proteomes" id="UP000018949"/>
    </source>
</evidence>
<keyword evidence="1" id="KW-1133">Transmembrane helix</keyword>
<evidence type="ECO:0000256" key="1">
    <source>
        <dbReference type="SAM" id="Phobius"/>
    </source>
</evidence>
<dbReference type="AlphaFoldDB" id="W4RVP9"/>
<dbReference type="EMBL" id="BAUW01000095">
    <property type="protein sequence ID" value="GAE47744.1"/>
    <property type="molecule type" value="Genomic_DNA"/>
</dbReference>
<feature type="transmembrane region" description="Helical" evidence="1">
    <location>
        <begin position="25"/>
        <end position="44"/>
    </location>
</feature>
<reference evidence="2 3" key="1">
    <citation type="submission" date="2013-12" db="EMBL/GenBank/DDBJ databases">
        <title>NBRP : Genome information of microbial organism related human and environment.</title>
        <authorList>
            <person name="Hattori M."/>
            <person name="Oshima K."/>
            <person name="Inaba H."/>
            <person name="Suda W."/>
            <person name="Sakamoto M."/>
            <person name="Iino T."/>
            <person name="Kitahara M."/>
            <person name="Oshida Y."/>
            <person name="Iida T."/>
            <person name="Kudo T."/>
            <person name="Itoh T."/>
            <person name="Ahmed I."/>
            <person name="Ohkuma M."/>
        </authorList>
    </citation>
    <scope>NUCLEOTIDE SEQUENCE [LARGE SCALE GENOMIC DNA]</scope>
    <source>
        <strain evidence="2 3">JCM 21738</strain>
    </source>
</reference>
<sequence length="50" mass="5548">MIVSDIFPDELTVAFTKVILSTTSLAPVIWTLLGFTAGFSLYSLPQLYYC</sequence>
<name>W4RVP9_9BACI</name>
<accession>W4RVP9</accession>
<protein>
    <submittedName>
        <fullName evidence="2">Uncharacterized protein</fullName>
    </submittedName>
</protein>
<dbReference type="Proteomes" id="UP000018949">
    <property type="component" value="Unassembled WGS sequence"/>
</dbReference>
<keyword evidence="1" id="KW-0812">Transmembrane</keyword>
<proteinExistence type="predicted"/>
<keyword evidence="3" id="KW-1185">Reference proteome</keyword>
<comment type="caution">
    <text evidence="2">The sequence shown here is derived from an EMBL/GenBank/DDBJ whole genome shotgun (WGS) entry which is preliminary data.</text>
</comment>
<gene>
    <name evidence="2" type="ORF">JCM21738_4756</name>
</gene>